<evidence type="ECO:0000256" key="4">
    <source>
        <dbReference type="ARBA" id="ARBA00022755"/>
    </source>
</evidence>
<feature type="binding site" evidence="7">
    <location>
        <position position="141"/>
    </location>
    <ligand>
        <name>IMP</name>
        <dbReference type="ChEBI" id="CHEBI:58053"/>
        <note>ligand shared between dimeric partners</note>
    </ligand>
</feature>
<dbReference type="Gene3D" id="3.90.170.10">
    <property type="entry name" value="Adenylosuccinate Synthetase, subunit A, domain 3"/>
    <property type="match status" value="1"/>
</dbReference>
<dbReference type="Pfam" id="PF00709">
    <property type="entry name" value="Adenylsucc_synt"/>
    <property type="match status" value="1"/>
</dbReference>
<feature type="binding site" evidence="7">
    <location>
        <position position="12"/>
    </location>
    <ligand>
        <name>Mg(2+)</name>
        <dbReference type="ChEBI" id="CHEBI:18420"/>
    </ligand>
</feature>
<dbReference type="GO" id="GO:0004019">
    <property type="term" value="F:adenylosuccinate synthase activity"/>
    <property type="evidence" value="ECO:0007669"/>
    <property type="project" value="UniProtKB-UniRule"/>
</dbReference>
<dbReference type="InterPro" id="IPR018220">
    <property type="entry name" value="Adenylosuccin_syn_GTP-bd"/>
</dbReference>
<keyword evidence="9" id="KW-0472">Membrane</keyword>
<dbReference type="PATRIC" id="fig|1202537.3.peg.33"/>
<comment type="subcellular location">
    <subcellularLocation>
        <location evidence="7">Cytoplasm</location>
    </subcellularLocation>
</comment>
<dbReference type="HOGENOM" id="CLU_029848_0_0_6"/>
<feature type="binding site" description="in other chain" evidence="7">
    <location>
        <begin position="12"/>
        <end position="15"/>
    </location>
    <ligand>
        <name>IMP</name>
        <dbReference type="ChEBI" id="CHEBI:58053"/>
        <note>ligand shared between dimeric partners</note>
    </ligand>
</feature>
<organism evidence="10 11">
    <name type="scientific">Candidatus Carsonella ruddii CS isolate Thao2000</name>
    <dbReference type="NCBI Taxonomy" id="1202537"/>
    <lineage>
        <taxon>Bacteria</taxon>
        <taxon>Pseudomonadati</taxon>
        <taxon>Pseudomonadota</taxon>
        <taxon>Gammaproteobacteria</taxon>
        <taxon>Oceanospirillales</taxon>
        <taxon>Halomonadaceae</taxon>
        <taxon>Zymobacter group</taxon>
        <taxon>Candidatus Carsonella</taxon>
    </lineage>
</organism>
<dbReference type="InterPro" id="IPR001114">
    <property type="entry name" value="Adenylosuccinate_synthetase"/>
</dbReference>
<dbReference type="GO" id="GO:0046040">
    <property type="term" value="P:IMP metabolic process"/>
    <property type="evidence" value="ECO:0007669"/>
    <property type="project" value="TreeGrafter"/>
</dbReference>
<keyword evidence="4 7" id="KW-0658">Purine biosynthesis</keyword>
<evidence type="ECO:0000256" key="5">
    <source>
        <dbReference type="ARBA" id="ARBA00022842"/>
    </source>
</evidence>
<keyword evidence="2 7" id="KW-0479">Metal-binding</keyword>
<dbReference type="PANTHER" id="PTHR11846:SF0">
    <property type="entry name" value="ADENYLOSUCCINATE SYNTHETASE"/>
    <property type="match status" value="1"/>
</dbReference>
<evidence type="ECO:0000256" key="3">
    <source>
        <dbReference type="ARBA" id="ARBA00022741"/>
    </source>
</evidence>
<reference evidence="10 11" key="1">
    <citation type="journal article" date="2012" name="Mol. Biol. Evol.">
        <title>Genome reduction and co-evolution between the primary and secondary bacterial symbionts of psyllids.</title>
        <authorList>
            <person name="Sloan D.B."/>
            <person name="Moran N.A."/>
        </authorList>
    </citation>
    <scope>NUCLEOTIDE SEQUENCE [LARGE SCALE GENOMIC DNA]</scope>
    <source>
        <strain evidence="10 11">CS</strain>
    </source>
</reference>
<dbReference type="InterPro" id="IPR027417">
    <property type="entry name" value="P-loop_NTPase"/>
</dbReference>
<accession>J7GYM6</accession>
<dbReference type="GO" id="GO:0044208">
    <property type="term" value="P:'de novo' AMP biosynthetic process"/>
    <property type="evidence" value="ECO:0007669"/>
    <property type="project" value="UniProtKB-UniRule"/>
</dbReference>
<feature type="binding site" evidence="7">
    <location>
        <begin position="397"/>
        <end position="399"/>
    </location>
    <ligand>
        <name>GTP</name>
        <dbReference type="ChEBI" id="CHEBI:37565"/>
    </ligand>
</feature>
<feature type="binding site" description="in other chain" evidence="7">
    <location>
        <position position="295"/>
    </location>
    <ligand>
        <name>IMP</name>
        <dbReference type="ChEBI" id="CHEBI:58053"/>
        <note>ligand shared between dimeric partners</note>
    </ligand>
</feature>
<dbReference type="GO" id="GO:0000287">
    <property type="term" value="F:magnesium ion binding"/>
    <property type="evidence" value="ECO:0007669"/>
    <property type="project" value="UniProtKB-UniRule"/>
</dbReference>
<dbReference type="HAMAP" id="MF_00011">
    <property type="entry name" value="Adenylosucc_synth"/>
    <property type="match status" value="1"/>
</dbReference>
<feature type="binding site" evidence="7">
    <location>
        <begin position="39"/>
        <end position="41"/>
    </location>
    <ligand>
        <name>GTP</name>
        <dbReference type="ChEBI" id="CHEBI:37565"/>
    </ligand>
</feature>
<feature type="binding site" evidence="7">
    <location>
        <position position="297"/>
    </location>
    <ligand>
        <name>GTP</name>
        <dbReference type="ChEBI" id="CHEBI:37565"/>
    </ligand>
</feature>
<evidence type="ECO:0000313" key="10">
    <source>
        <dbReference type="EMBL" id="AFP83698.1"/>
    </source>
</evidence>
<keyword evidence="7" id="KW-0963">Cytoplasm</keyword>
<feature type="binding site" description="in other chain" evidence="7">
    <location>
        <position position="217"/>
    </location>
    <ligand>
        <name>IMP</name>
        <dbReference type="ChEBI" id="CHEBI:58053"/>
        <note>ligand shared between dimeric partners</note>
    </ligand>
</feature>
<feature type="transmembrane region" description="Helical" evidence="9">
    <location>
        <begin position="162"/>
        <end position="180"/>
    </location>
</feature>
<dbReference type="KEGG" id="crc:A33Y_034"/>
<gene>
    <name evidence="7 10" type="primary">purA</name>
    <name evidence="10" type="ORF">A33Y_034</name>
</gene>
<comment type="subunit">
    <text evidence="7">Homodimer.</text>
</comment>
<dbReference type="Proteomes" id="UP000003931">
    <property type="component" value="Chromosome"/>
</dbReference>
<feature type="binding site" description="in other chain" evidence="7">
    <location>
        <begin position="37"/>
        <end position="40"/>
    </location>
    <ligand>
        <name>IMP</name>
        <dbReference type="ChEBI" id="CHEBI:58053"/>
        <note>ligand shared between dimeric partners</note>
    </ligand>
</feature>
<dbReference type="Gene3D" id="1.10.300.10">
    <property type="entry name" value="Adenylosuccinate Synthetase, subunit A, domain 2"/>
    <property type="match status" value="1"/>
</dbReference>
<dbReference type="InterPro" id="IPR042110">
    <property type="entry name" value="Adenylosuccinate_synth_dom2"/>
</dbReference>
<dbReference type="OrthoDB" id="9807553at2"/>
<dbReference type="AlphaFoldDB" id="J7GYM6"/>
<feature type="binding site" description="in other chain" evidence="7">
    <location>
        <position position="127"/>
    </location>
    <ligand>
        <name>IMP</name>
        <dbReference type="ChEBI" id="CHEBI:58053"/>
        <note>ligand shared between dimeric partners</note>
    </ligand>
</feature>
<dbReference type="UniPathway" id="UPA00075">
    <property type="reaction ID" value="UER00335"/>
</dbReference>
<keyword evidence="3 7" id="KW-0547">Nucleotide-binding</keyword>
<evidence type="ECO:0000313" key="11">
    <source>
        <dbReference type="Proteomes" id="UP000003931"/>
    </source>
</evidence>
<comment type="similarity">
    <text evidence="7 8">Belongs to the adenylosuccinate synthetase family.</text>
</comment>
<name>J7GYM6_CARRU</name>
<feature type="binding site" evidence="7">
    <location>
        <begin position="323"/>
        <end position="325"/>
    </location>
    <ligand>
        <name>GTP</name>
        <dbReference type="ChEBI" id="CHEBI:37565"/>
    </ligand>
</feature>
<feature type="active site" description="Proton acceptor" evidence="7">
    <location>
        <position position="12"/>
    </location>
</feature>
<evidence type="ECO:0000256" key="1">
    <source>
        <dbReference type="ARBA" id="ARBA00022598"/>
    </source>
</evidence>
<dbReference type="PROSITE" id="PS01266">
    <property type="entry name" value="ADENYLOSUCCIN_SYN_1"/>
    <property type="match status" value="1"/>
</dbReference>
<feature type="binding site" evidence="7">
    <location>
        <begin position="291"/>
        <end position="297"/>
    </location>
    <ligand>
        <name>substrate</name>
    </ligand>
</feature>
<dbReference type="InterPro" id="IPR042111">
    <property type="entry name" value="Adenylosuccinate_synth_dom3"/>
</dbReference>
<protein>
    <recommendedName>
        <fullName evidence="7 8">Adenylosuccinate synthetase</fullName>
        <shortName evidence="7">AMPSase</shortName>
        <shortName evidence="7">AdSS</shortName>
        <ecNumber evidence="7 8">6.3.4.4</ecNumber>
    </recommendedName>
    <alternativeName>
        <fullName evidence="7">IMP--aspartate ligase</fullName>
    </alternativeName>
</protein>
<dbReference type="STRING" id="1202537.A33Y_034"/>
<dbReference type="SMART" id="SM00788">
    <property type="entry name" value="Adenylsucc_synt"/>
    <property type="match status" value="1"/>
</dbReference>
<keyword evidence="9" id="KW-1133">Transmembrane helix</keyword>
<comment type="function">
    <text evidence="7">Plays an important role in the de novo pathway of purine nucleotide biosynthesis. Catalyzes the first committed step in the biosynthesis of AMP from IMP.</text>
</comment>
<dbReference type="PANTHER" id="PTHR11846">
    <property type="entry name" value="ADENYLOSUCCINATE SYNTHETASE"/>
    <property type="match status" value="1"/>
</dbReference>
<keyword evidence="1 7" id="KW-0436">Ligase</keyword>
<sequence>MNISLIGLQWGDEGKGKIIDFLSIFFDITLRYNGGHNAGHIIYYNNIKKKLKLIPSGFFKKNSLCYISNNVILSLKNIIIELNELILFTNFNLYLKKIIISNKCTLNIIINELIDYLIDKIIKINTTLSGIGPTFVLKYLKCSLFLNNINCIYFIKKIKKNIFFYNLFFFFFNLKLKILYKNILLVKILLFKKFFYFCINNNKIINNNYKKIFESSQGCLLDLNCGTYPFVTSSNTINKSIYILSNYYLYNLKFLGIFKSYITRVGNGFFLSKFNFYKNLIFAIFNNEIGTNSSRIRNSGWLDLFLIIKMIKINNISNIIITKMDILCFFKKIKIILNYFLIKNSNLINKINIYNYKIKIFNSWKYNYNNYFKNEINFHKYIRFIEKYTNTPIFIISIGKHIFDLIIL</sequence>
<keyword evidence="9" id="KW-0812">Transmembrane</keyword>
<evidence type="ECO:0000256" key="2">
    <source>
        <dbReference type="ARBA" id="ARBA00022723"/>
    </source>
</evidence>
<evidence type="ECO:0000256" key="7">
    <source>
        <dbReference type="HAMAP-Rule" id="MF_00011"/>
    </source>
</evidence>
<keyword evidence="6 7" id="KW-0342">GTP-binding</keyword>
<feature type="binding site" evidence="7">
    <location>
        <begin position="11"/>
        <end position="17"/>
    </location>
    <ligand>
        <name>GTP</name>
        <dbReference type="ChEBI" id="CHEBI:37565"/>
    </ligand>
</feature>
<feature type="binding site" description="in other chain" evidence="7">
    <location>
        <position position="232"/>
    </location>
    <ligand>
        <name>IMP</name>
        <dbReference type="ChEBI" id="CHEBI:58053"/>
        <note>ligand shared between dimeric partners</note>
    </ligand>
</feature>
<comment type="catalytic activity">
    <reaction evidence="7 8">
        <text>IMP + L-aspartate + GTP = N(6)-(1,2-dicarboxyethyl)-AMP + GDP + phosphate + 2 H(+)</text>
        <dbReference type="Rhea" id="RHEA:15753"/>
        <dbReference type="ChEBI" id="CHEBI:15378"/>
        <dbReference type="ChEBI" id="CHEBI:29991"/>
        <dbReference type="ChEBI" id="CHEBI:37565"/>
        <dbReference type="ChEBI" id="CHEBI:43474"/>
        <dbReference type="ChEBI" id="CHEBI:57567"/>
        <dbReference type="ChEBI" id="CHEBI:58053"/>
        <dbReference type="ChEBI" id="CHEBI:58189"/>
        <dbReference type="EC" id="6.3.4.4"/>
    </reaction>
</comment>
<comment type="pathway">
    <text evidence="7 8">Purine metabolism; AMP biosynthesis via de novo pathway; AMP from IMP: step 1/2.</text>
</comment>
<dbReference type="GO" id="GO:0005737">
    <property type="term" value="C:cytoplasm"/>
    <property type="evidence" value="ECO:0007669"/>
    <property type="project" value="UniProtKB-SubCell"/>
</dbReference>
<dbReference type="InterPro" id="IPR042109">
    <property type="entry name" value="Adenylosuccinate_synth_dom1"/>
</dbReference>
<evidence type="ECO:0000256" key="9">
    <source>
        <dbReference type="SAM" id="Phobius"/>
    </source>
</evidence>
<dbReference type="Gene3D" id="3.40.440.10">
    <property type="entry name" value="Adenylosuccinate Synthetase, subunit A, domain 1"/>
    <property type="match status" value="1"/>
</dbReference>
<dbReference type="GO" id="GO:0005525">
    <property type="term" value="F:GTP binding"/>
    <property type="evidence" value="ECO:0007669"/>
    <property type="project" value="UniProtKB-UniRule"/>
</dbReference>
<evidence type="ECO:0000256" key="6">
    <source>
        <dbReference type="ARBA" id="ARBA00023134"/>
    </source>
</evidence>
<evidence type="ECO:0000256" key="8">
    <source>
        <dbReference type="RuleBase" id="RU000520"/>
    </source>
</evidence>
<dbReference type="EC" id="6.3.4.4" evidence="7 8"/>
<keyword evidence="5 7" id="KW-0460">Magnesium</keyword>
<dbReference type="SUPFAM" id="SSF52540">
    <property type="entry name" value="P-loop containing nucleoside triphosphate hydrolases"/>
    <property type="match status" value="1"/>
</dbReference>
<proteinExistence type="inferred from homology"/>
<dbReference type="EMBL" id="CP003542">
    <property type="protein sequence ID" value="AFP83698.1"/>
    <property type="molecule type" value="Genomic_DNA"/>
</dbReference>
<feature type="active site" description="Proton donor" evidence="7">
    <location>
        <position position="40"/>
    </location>
</feature>
<comment type="cofactor">
    <cofactor evidence="7">
        <name>Mg(2+)</name>
        <dbReference type="ChEBI" id="CHEBI:18420"/>
    </cofactor>
    <text evidence="7">Binds 1 Mg(2+) ion per subunit.</text>
</comment>
<feature type="binding site" evidence="7">
    <location>
        <position position="39"/>
    </location>
    <ligand>
        <name>Mg(2+)</name>
        <dbReference type="ChEBI" id="CHEBI:18420"/>
    </ligand>
</feature>
<dbReference type="RefSeq" id="WP_014886999.1">
    <property type="nucleotide sequence ID" value="NC_018415.1"/>
</dbReference>